<sequence>MIPCKRILLQFAALMLMCVMAHAAGDHKKADAPMAIKFAGYIFNATQTVTLGATPAMLEASEALGSCSGGFLYQWQQSTDGINFTNISGATGLNYQPGAITQKMYYRRMVYCGEETAYTNIATISVQLDGGCISSKIQFLLFGSIPATIVASAANYGSDPANYKYQWQTSTDNIAFTNITGAVSQNLSFSSPLSQTSWFQRKTTSGTTTVTTSTSVKVVMASTLYYNVVKSGSFTRNNCGGGASGTTVTYTVAANTYVTDISQADADAQAQNDVNANGQNYANTNGQCYWSSVAKSGTFTKNNCASGGTGSQVTYNVEAGAYTSTISQADADAQAQNEVNANGQTYANNNGYCTWYSVAKWGSFTRNNCGSGYTGSSVTYTVPANAYTSTISQADADQKAQNDVNNNGQTYANNNGTCQSSTVNVNATNWTSAYFTASFTNTATNTTYNFSITPGMNGNYRGQMPAGTYNVNIYPSGGSALYEWWVGNYYSAGQNTFTVSGLSFNWDFDISIADY</sequence>
<dbReference type="Gene3D" id="2.60.40.2700">
    <property type="match status" value="1"/>
</dbReference>
<reference evidence="3 4" key="1">
    <citation type="submission" date="2019-04" db="EMBL/GenBank/DDBJ databases">
        <title>Niastella caeni sp. nov., isolated from activated sludge.</title>
        <authorList>
            <person name="Sheng M."/>
        </authorList>
    </citation>
    <scope>NUCLEOTIDE SEQUENCE [LARGE SCALE GENOMIC DNA]</scope>
    <source>
        <strain evidence="3 4">HX-2-15</strain>
    </source>
</reference>
<accession>A0A4S8HDV3</accession>
<dbReference type="AlphaFoldDB" id="A0A4S8HDV3"/>
<proteinExistence type="predicted"/>
<feature type="domain" description="DUF5977" evidence="2">
    <location>
        <begin position="290"/>
        <end position="354"/>
    </location>
</feature>
<dbReference type="InterPro" id="IPR046020">
    <property type="entry name" value="DUF5977"/>
</dbReference>
<evidence type="ECO:0000313" key="3">
    <source>
        <dbReference type="EMBL" id="THU30762.1"/>
    </source>
</evidence>
<organism evidence="3 4">
    <name type="scientific">Niastella caeni</name>
    <dbReference type="NCBI Taxonomy" id="2569763"/>
    <lineage>
        <taxon>Bacteria</taxon>
        <taxon>Pseudomonadati</taxon>
        <taxon>Bacteroidota</taxon>
        <taxon>Chitinophagia</taxon>
        <taxon>Chitinophagales</taxon>
        <taxon>Chitinophagaceae</taxon>
        <taxon>Niastella</taxon>
    </lineage>
</organism>
<keyword evidence="1" id="KW-0732">Signal</keyword>
<feature type="domain" description="DUF5977" evidence="2">
    <location>
        <begin position="225"/>
        <end position="288"/>
    </location>
</feature>
<name>A0A4S8HDV3_9BACT</name>
<evidence type="ECO:0000259" key="2">
    <source>
        <dbReference type="Pfam" id="PF19404"/>
    </source>
</evidence>
<dbReference type="RefSeq" id="WP_136580794.1">
    <property type="nucleotide sequence ID" value="NZ_STFF01000015.1"/>
</dbReference>
<dbReference type="Pfam" id="PF19404">
    <property type="entry name" value="DUF5977"/>
    <property type="match status" value="3"/>
</dbReference>
<protein>
    <recommendedName>
        <fullName evidence="2">DUF5977 domain-containing protein</fullName>
    </recommendedName>
</protein>
<dbReference type="EMBL" id="STFF01000015">
    <property type="protein sequence ID" value="THU30762.1"/>
    <property type="molecule type" value="Genomic_DNA"/>
</dbReference>
<comment type="caution">
    <text evidence="3">The sequence shown here is derived from an EMBL/GenBank/DDBJ whole genome shotgun (WGS) entry which is preliminary data.</text>
</comment>
<keyword evidence="4" id="KW-1185">Reference proteome</keyword>
<dbReference type="OrthoDB" id="5726170at2"/>
<dbReference type="Proteomes" id="UP000306918">
    <property type="component" value="Unassembled WGS sequence"/>
</dbReference>
<gene>
    <name evidence="3" type="ORF">FAM09_29625</name>
</gene>
<evidence type="ECO:0000256" key="1">
    <source>
        <dbReference type="SAM" id="SignalP"/>
    </source>
</evidence>
<feature type="chain" id="PRO_5020368568" description="DUF5977 domain-containing protein" evidence="1">
    <location>
        <begin position="24"/>
        <end position="515"/>
    </location>
</feature>
<feature type="domain" description="DUF5977" evidence="2">
    <location>
        <begin position="355"/>
        <end position="418"/>
    </location>
</feature>
<feature type="signal peptide" evidence="1">
    <location>
        <begin position="1"/>
        <end position="23"/>
    </location>
</feature>
<evidence type="ECO:0000313" key="4">
    <source>
        <dbReference type="Proteomes" id="UP000306918"/>
    </source>
</evidence>